<dbReference type="EMBL" id="JADQDK010000001">
    <property type="protein sequence ID" value="MBW0133772.1"/>
    <property type="molecule type" value="Genomic_DNA"/>
</dbReference>
<evidence type="ECO:0000259" key="2">
    <source>
        <dbReference type="Pfam" id="PF12146"/>
    </source>
</evidence>
<proteinExistence type="predicted"/>
<evidence type="ECO:0000313" key="4">
    <source>
        <dbReference type="Proteomes" id="UP000694287"/>
    </source>
</evidence>
<name>A0ABS6UNM5_9PSEU</name>
<protein>
    <submittedName>
        <fullName evidence="3">Alpha/beta fold hydrolase</fullName>
    </submittedName>
</protein>
<organism evidence="3 4">
    <name type="scientific">Pseudonocardia abyssalis</name>
    <dbReference type="NCBI Taxonomy" id="2792008"/>
    <lineage>
        <taxon>Bacteria</taxon>
        <taxon>Bacillati</taxon>
        <taxon>Actinomycetota</taxon>
        <taxon>Actinomycetes</taxon>
        <taxon>Pseudonocardiales</taxon>
        <taxon>Pseudonocardiaceae</taxon>
        <taxon>Pseudonocardia</taxon>
    </lineage>
</organism>
<dbReference type="Pfam" id="PF12146">
    <property type="entry name" value="Hydrolase_4"/>
    <property type="match status" value="1"/>
</dbReference>
<gene>
    <name evidence="3" type="ORF">I4I81_05845</name>
</gene>
<evidence type="ECO:0000256" key="1">
    <source>
        <dbReference type="SAM" id="Phobius"/>
    </source>
</evidence>
<keyword evidence="3" id="KW-0378">Hydrolase</keyword>
<feature type="transmembrane region" description="Helical" evidence="1">
    <location>
        <begin position="53"/>
        <end position="77"/>
    </location>
</feature>
<feature type="domain" description="Serine aminopeptidase S33" evidence="2">
    <location>
        <begin position="189"/>
        <end position="275"/>
    </location>
</feature>
<accession>A0ABS6UNM5</accession>
<dbReference type="Proteomes" id="UP000694287">
    <property type="component" value="Unassembled WGS sequence"/>
</dbReference>
<sequence length="455" mass="48032">MVLGALLGLVAGGGTGTAWTVLPTSAVYGAVLELGRLAVALPTVDAVRLDSVYGVLALLAGRGVHALLLVLPMLLGARIGVGIALRRSGAVPHRARRAIGTGVVGLVVVAMAAFVAVPASTPPVVDATGAVVPGGLASLETVTLGGTGHALMIRAADVDDPVLLYLSGGPGQSDLALARVLSAPWTDDVVFATYDQRGNGKSYAGLLPTGRATLDRAVEDTIALSEQLRDRFGEEKILLMGESWGTLLGVLAVQRRPDLYHAWIGSGQMVDVQETDRRIHTDLQAYASRTGDTDLAATLERIGVPPYRDIPWANAAVMDAYGRLYGPYTPSAGYLARGAASGLDPFGLLGSEYDAMEKANVLRGLVDTFAVMYPQIQDLDLRRDVPALQVPVYVLDGAAELHGRRDLMLEWYGLLDAPEKHLVTYEGAAHAVAFEQADEVHRLLVEDILPRTGTP</sequence>
<keyword evidence="1" id="KW-0472">Membrane</keyword>
<keyword evidence="4" id="KW-1185">Reference proteome</keyword>
<feature type="transmembrane region" description="Helical" evidence="1">
    <location>
        <begin position="98"/>
        <end position="117"/>
    </location>
</feature>
<dbReference type="GO" id="GO:0016787">
    <property type="term" value="F:hydrolase activity"/>
    <property type="evidence" value="ECO:0007669"/>
    <property type="project" value="UniProtKB-KW"/>
</dbReference>
<comment type="caution">
    <text evidence="3">The sequence shown here is derived from an EMBL/GenBank/DDBJ whole genome shotgun (WGS) entry which is preliminary data.</text>
</comment>
<dbReference type="InterPro" id="IPR022742">
    <property type="entry name" value="Hydrolase_4"/>
</dbReference>
<keyword evidence="1" id="KW-0812">Transmembrane</keyword>
<keyword evidence="1" id="KW-1133">Transmembrane helix</keyword>
<reference evidence="3 4" key="1">
    <citation type="submission" date="2020-11" db="EMBL/GenBank/DDBJ databases">
        <title>Pseudonocardia abyssalis sp. nov. and Pseudonocardia oceani sp. nov., description and phylogenomic analysis of two novel actinomycetes isolated from the deep Southern Ocean.</title>
        <authorList>
            <person name="Parra J."/>
        </authorList>
    </citation>
    <scope>NUCLEOTIDE SEQUENCE [LARGE SCALE GENOMIC DNA]</scope>
    <source>
        <strain evidence="3 4">KRD-168</strain>
    </source>
</reference>
<evidence type="ECO:0000313" key="3">
    <source>
        <dbReference type="EMBL" id="MBW0133772.1"/>
    </source>
</evidence>